<dbReference type="GO" id="GO:0005102">
    <property type="term" value="F:signaling receptor binding"/>
    <property type="evidence" value="ECO:0007669"/>
    <property type="project" value="TreeGrafter"/>
</dbReference>
<evidence type="ECO:0000256" key="6">
    <source>
        <dbReference type="ARBA" id="ARBA00023319"/>
    </source>
</evidence>
<dbReference type="Gene3D" id="2.60.40.10">
    <property type="entry name" value="Immunoglobulins"/>
    <property type="match status" value="2"/>
</dbReference>
<dbReference type="GO" id="GO:0050852">
    <property type="term" value="P:T cell receptor signaling pathway"/>
    <property type="evidence" value="ECO:0007669"/>
    <property type="project" value="TreeGrafter"/>
</dbReference>
<keyword evidence="5" id="KW-0472">Membrane</keyword>
<dbReference type="PROSITE" id="PS50835">
    <property type="entry name" value="IG_LIKE"/>
    <property type="match status" value="2"/>
</dbReference>
<dbReference type="Ensembl" id="ENSPCET00000007185.1">
    <property type="protein sequence ID" value="ENSPCEP00000006942.1"/>
    <property type="gene ID" value="ENSPCEG00000005578.1"/>
</dbReference>
<dbReference type="FunFam" id="2.60.40.10:FF:000208">
    <property type="entry name" value="Butyrophilin subfamily 1 member A1"/>
    <property type="match status" value="1"/>
</dbReference>
<evidence type="ECO:0000313" key="8">
    <source>
        <dbReference type="Ensembl" id="ENSPCEP00000006942.1"/>
    </source>
</evidence>
<evidence type="ECO:0000256" key="2">
    <source>
        <dbReference type="ARBA" id="ARBA00022692"/>
    </source>
</evidence>
<dbReference type="GO" id="GO:0009897">
    <property type="term" value="C:external side of plasma membrane"/>
    <property type="evidence" value="ECO:0007669"/>
    <property type="project" value="TreeGrafter"/>
</dbReference>
<protein>
    <recommendedName>
        <fullName evidence="7">Ig-like domain-containing protein</fullName>
    </recommendedName>
</protein>
<evidence type="ECO:0000256" key="3">
    <source>
        <dbReference type="ARBA" id="ARBA00022729"/>
    </source>
</evidence>
<dbReference type="SUPFAM" id="SSF48726">
    <property type="entry name" value="Immunoglobulin"/>
    <property type="match status" value="2"/>
</dbReference>
<keyword evidence="9" id="KW-1185">Reference proteome</keyword>
<comment type="subcellular location">
    <subcellularLocation>
        <location evidence="1">Membrane</location>
    </subcellularLocation>
</comment>
<dbReference type="Pfam" id="PF22705">
    <property type="entry name" value="C2-set_3"/>
    <property type="match status" value="1"/>
</dbReference>
<dbReference type="SMART" id="SM00409">
    <property type="entry name" value="IG"/>
    <property type="match status" value="1"/>
</dbReference>
<evidence type="ECO:0000259" key="7">
    <source>
        <dbReference type="PROSITE" id="PS50835"/>
    </source>
</evidence>
<keyword evidence="3" id="KW-0732">Signal</keyword>
<evidence type="ECO:0000313" key="9">
    <source>
        <dbReference type="Proteomes" id="UP000694393"/>
    </source>
</evidence>
<reference evidence="8" key="1">
    <citation type="submission" date="2025-08" db="UniProtKB">
        <authorList>
            <consortium name="Ensembl"/>
        </authorList>
    </citation>
    <scope>IDENTIFICATION</scope>
</reference>
<name>A0A8C8VGS0_9SAUR</name>
<dbReference type="InterPro" id="IPR053896">
    <property type="entry name" value="BTN3A2-like_Ig-C"/>
</dbReference>
<evidence type="ECO:0000256" key="5">
    <source>
        <dbReference type="ARBA" id="ARBA00023136"/>
    </source>
</evidence>
<dbReference type="AlphaFoldDB" id="A0A8C8VGS0"/>
<dbReference type="InterPro" id="IPR013106">
    <property type="entry name" value="Ig_V-set"/>
</dbReference>
<organism evidence="8 9">
    <name type="scientific">Pelusios castaneus</name>
    <name type="common">West African mud turtle</name>
    <dbReference type="NCBI Taxonomy" id="367368"/>
    <lineage>
        <taxon>Eukaryota</taxon>
        <taxon>Metazoa</taxon>
        <taxon>Chordata</taxon>
        <taxon>Craniata</taxon>
        <taxon>Vertebrata</taxon>
        <taxon>Euteleostomi</taxon>
        <taxon>Archelosauria</taxon>
        <taxon>Testudinata</taxon>
        <taxon>Testudines</taxon>
        <taxon>Pleurodira</taxon>
        <taxon>Pelomedusidae</taxon>
        <taxon>Pelusios</taxon>
    </lineage>
</organism>
<reference evidence="8" key="2">
    <citation type="submission" date="2025-09" db="UniProtKB">
        <authorList>
            <consortium name="Ensembl"/>
        </authorList>
    </citation>
    <scope>IDENTIFICATION</scope>
</reference>
<evidence type="ECO:0000256" key="4">
    <source>
        <dbReference type="ARBA" id="ARBA00022989"/>
    </source>
</evidence>
<keyword evidence="6" id="KW-0393">Immunoglobulin domain</keyword>
<dbReference type="Pfam" id="PF07686">
    <property type="entry name" value="V-set"/>
    <property type="match status" value="1"/>
</dbReference>
<dbReference type="InterPro" id="IPR013783">
    <property type="entry name" value="Ig-like_fold"/>
</dbReference>
<dbReference type="PANTHER" id="PTHR24100">
    <property type="entry name" value="BUTYROPHILIN"/>
    <property type="match status" value="1"/>
</dbReference>
<feature type="domain" description="Ig-like" evidence="7">
    <location>
        <begin position="144"/>
        <end position="230"/>
    </location>
</feature>
<dbReference type="InterPro" id="IPR003599">
    <property type="entry name" value="Ig_sub"/>
</dbReference>
<proteinExistence type="predicted"/>
<dbReference type="GO" id="GO:0001817">
    <property type="term" value="P:regulation of cytokine production"/>
    <property type="evidence" value="ECO:0007669"/>
    <property type="project" value="TreeGrafter"/>
</dbReference>
<keyword evidence="2" id="KW-0812">Transmembrane</keyword>
<dbReference type="FunFam" id="2.60.40.10:FF:000088">
    <property type="entry name" value="Butyrophilin subfamily 1 member A1"/>
    <property type="match status" value="1"/>
</dbReference>
<dbReference type="Proteomes" id="UP000694393">
    <property type="component" value="Unplaced"/>
</dbReference>
<accession>A0A8C8VGS0</accession>
<evidence type="ECO:0000256" key="1">
    <source>
        <dbReference type="ARBA" id="ARBA00004370"/>
    </source>
</evidence>
<dbReference type="InterPro" id="IPR036179">
    <property type="entry name" value="Ig-like_dom_sf"/>
</dbReference>
<dbReference type="InterPro" id="IPR050504">
    <property type="entry name" value="IgSF_BTN/MOG"/>
</dbReference>
<dbReference type="PANTHER" id="PTHR24100:SF149">
    <property type="entry name" value="BG-LIKE ANTIGEN 1-RELATED"/>
    <property type="match status" value="1"/>
</dbReference>
<sequence length="305" mass="33463">HGYMVLISNTGCVFLRVLPVNSSQFTVTGPDHPIPASVGGEAVLPCRLSPRMSAEKMEVRWFRSRFSTIVHVYLDGQDQYGDQIPEYRGRTKFLKDDIANGSVSLGIRDIRPSDDGQYKCFFESGGFYEEALLELQVAALGSSPAISVEEHQDGGIRVACRSSGWYPEPKMLWRDLQGEVLPSASEKISPEADGLFQTDSTIVIRAESNQKVTCCVRNPRLNQERESEISIQYPSIISSHWGWERILFALQCSEEEAGIASCQFKNGGCGLGFLGPVLWLEEGSAVCKQSQGLSTVAVSSQQAGG</sequence>
<dbReference type="InterPro" id="IPR007110">
    <property type="entry name" value="Ig-like_dom"/>
</dbReference>
<dbReference type="CDD" id="cd05713">
    <property type="entry name" value="IgV_MOG_like"/>
    <property type="match status" value="1"/>
</dbReference>
<dbReference type="SMART" id="SM00406">
    <property type="entry name" value="IGv"/>
    <property type="match status" value="1"/>
</dbReference>
<feature type="domain" description="Ig-like" evidence="7">
    <location>
        <begin position="19"/>
        <end position="134"/>
    </location>
</feature>
<keyword evidence="4" id="KW-1133">Transmembrane helix</keyword>